<comment type="caution">
    <text evidence="1">The sequence shown here is derived from an EMBL/GenBank/DDBJ whole genome shotgun (WGS) entry which is preliminary data.</text>
</comment>
<dbReference type="EMBL" id="CAJNOQ010017964">
    <property type="protein sequence ID" value="CAF1413831.1"/>
    <property type="molecule type" value="Genomic_DNA"/>
</dbReference>
<evidence type="ECO:0000313" key="1">
    <source>
        <dbReference type="EMBL" id="CAF1413831.1"/>
    </source>
</evidence>
<dbReference type="SUPFAM" id="SSF56399">
    <property type="entry name" value="ADP-ribosylation"/>
    <property type="match status" value="1"/>
</dbReference>
<evidence type="ECO:0000313" key="2">
    <source>
        <dbReference type="EMBL" id="CAF4300946.1"/>
    </source>
</evidence>
<evidence type="ECO:0000313" key="3">
    <source>
        <dbReference type="Proteomes" id="UP000663829"/>
    </source>
</evidence>
<organism evidence="1 3">
    <name type="scientific">Didymodactylos carnosus</name>
    <dbReference type="NCBI Taxonomy" id="1234261"/>
    <lineage>
        <taxon>Eukaryota</taxon>
        <taxon>Metazoa</taxon>
        <taxon>Spiralia</taxon>
        <taxon>Gnathifera</taxon>
        <taxon>Rotifera</taxon>
        <taxon>Eurotatoria</taxon>
        <taxon>Bdelloidea</taxon>
        <taxon>Philodinida</taxon>
        <taxon>Philodinidae</taxon>
        <taxon>Didymodactylos</taxon>
    </lineage>
</organism>
<keyword evidence="3" id="KW-1185">Reference proteome</keyword>
<reference evidence="1" key="1">
    <citation type="submission" date="2021-02" db="EMBL/GenBank/DDBJ databases">
        <authorList>
            <person name="Nowell W R."/>
        </authorList>
    </citation>
    <scope>NUCLEOTIDE SEQUENCE</scope>
</reference>
<proteinExistence type="predicted"/>
<dbReference type="Proteomes" id="UP000681722">
    <property type="component" value="Unassembled WGS sequence"/>
</dbReference>
<name>A0A815LSE7_9BILA</name>
<accession>A0A815LSE7</accession>
<sequence>MALIKQYPIKRVQLATDRSNIHLREERFSLPVILATSANASTTTAASTNEKEKRLYYLRLDGNLSRAYESSEVQSTDKTVADVVEEAANEIVVEGAKLSKEKEAQWLAKQLREAKHFGESKKADLFDENISRQIGETCIYLYTIESFWYSILNSALRNYETITLEQITTLGPFSWLLDRYLYEKSNVDNRGTHARCGVDVSSLSGLTDEEEYIMYPGSKFNFVRYEYDKDTKKHFIYLKATEWQR</sequence>
<dbReference type="AlphaFoldDB" id="A0A815LSE7"/>
<gene>
    <name evidence="1" type="ORF">GPM918_LOCUS33561</name>
    <name evidence="2" type="ORF">SRO942_LOCUS34247</name>
</gene>
<protein>
    <submittedName>
        <fullName evidence="1">Uncharacterized protein</fullName>
    </submittedName>
</protein>
<dbReference type="Proteomes" id="UP000663829">
    <property type="component" value="Unassembled WGS sequence"/>
</dbReference>
<dbReference type="EMBL" id="CAJOBC010083391">
    <property type="protein sequence ID" value="CAF4300946.1"/>
    <property type="molecule type" value="Genomic_DNA"/>
</dbReference>